<dbReference type="SMART" id="SM00248">
    <property type="entry name" value="ANK"/>
    <property type="match status" value="6"/>
</dbReference>
<gene>
    <name evidence="5" type="ORF">CRHIZ90672A_00011433</name>
</gene>
<dbReference type="PANTHER" id="PTHR24180">
    <property type="entry name" value="CYCLIN-DEPENDENT KINASE INHIBITOR 2C-RELATED"/>
    <property type="match status" value="1"/>
</dbReference>
<sequence length="673" mass="75915">MDSFNVNARPYLALIPNEIQTQICTYLPTASLANLAVTCRIIHGSAHRVLYLRNATEENSSAVKYAILVSASKYTERDALHIIHLAISYGAQLDTVHSHPTIPQTYATVLHMAAALGYCSIVKRLLQNNACVTLASRNLWDMVPLASSDMDQIIKRVAPCFIDTLSWCSRKVKTYLTGVELLPIFIPFIRKDKEIVNLLLARAPDCRLTLDFQVQGCGALTALHVLSARENQDEKLLKKVLQLSTNLINEKLPGVAGSALHIALRQGNESMFQMLVDKGADLNLQTQSLGYAPIHMAIIRCHESEIMPERKVYQSLIELLVEKGADLDRATLFEGFTPLMTLVGAAEWDWKLSYRNMKQLVDLFLAKGCRVNHMAPGGETFVSLLIERITEKNGNPSLEALLKDVIDKGASLNNPLPGGTSIAKTYVIDFERCPRLAKLLVEKGARIFDEEVDSVFLRCFKNPRVHMRYHLKRTKDHTIDLLKEKKPLVSQDAINESFRYAVANDSQKLVNDLRNTWGFSPTNPDKLVYLALQDPNRRLMEFVLELDFNANRIGRSGSYLHLIVEQLANDGYTEEVAIINAKALIEKGTSVLKRDGEGKTAIQRLRESDEERFRKAEEEGIRKAEERLRKAEEEGLKKAKEERPKESNEKPKKGTDKLRLLLLDQKDRELGEY</sequence>
<protein>
    <submittedName>
        <fullName evidence="5">Uncharacterized protein</fullName>
    </submittedName>
</protein>
<evidence type="ECO:0000256" key="1">
    <source>
        <dbReference type="ARBA" id="ARBA00022737"/>
    </source>
</evidence>
<organism evidence="5 6">
    <name type="scientific">Clonostachys rhizophaga</name>
    <dbReference type="NCBI Taxonomy" id="160324"/>
    <lineage>
        <taxon>Eukaryota</taxon>
        <taxon>Fungi</taxon>
        <taxon>Dikarya</taxon>
        <taxon>Ascomycota</taxon>
        <taxon>Pezizomycotina</taxon>
        <taxon>Sordariomycetes</taxon>
        <taxon>Hypocreomycetidae</taxon>
        <taxon>Hypocreales</taxon>
        <taxon>Bionectriaceae</taxon>
        <taxon>Clonostachys</taxon>
    </lineage>
</organism>
<proteinExistence type="predicted"/>
<feature type="repeat" description="ANK" evidence="3">
    <location>
        <begin position="105"/>
        <end position="137"/>
    </location>
</feature>
<keyword evidence="1" id="KW-0677">Repeat</keyword>
<evidence type="ECO:0000256" key="2">
    <source>
        <dbReference type="ARBA" id="ARBA00023043"/>
    </source>
</evidence>
<dbReference type="InterPro" id="IPR051637">
    <property type="entry name" value="Ank_repeat_dom-contain_49"/>
</dbReference>
<dbReference type="PANTHER" id="PTHR24180:SF45">
    <property type="entry name" value="POLY [ADP-RIBOSE] POLYMERASE TANKYRASE"/>
    <property type="match status" value="1"/>
</dbReference>
<dbReference type="OrthoDB" id="194358at2759"/>
<dbReference type="Pfam" id="PF00023">
    <property type="entry name" value="Ank"/>
    <property type="match status" value="1"/>
</dbReference>
<dbReference type="SUPFAM" id="SSF48403">
    <property type="entry name" value="Ankyrin repeat"/>
    <property type="match status" value="1"/>
</dbReference>
<dbReference type="CDD" id="cd09917">
    <property type="entry name" value="F-box_SF"/>
    <property type="match status" value="1"/>
</dbReference>
<feature type="region of interest" description="Disordered" evidence="4">
    <location>
        <begin position="632"/>
        <end position="673"/>
    </location>
</feature>
<evidence type="ECO:0000313" key="5">
    <source>
        <dbReference type="EMBL" id="CAH0019109.1"/>
    </source>
</evidence>
<dbReference type="AlphaFoldDB" id="A0A9N9VAI4"/>
<dbReference type="PROSITE" id="PS50088">
    <property type="entry name" value="ANK_REPEAT"/>
    <property type="match status" value="2"/>
</dbReference>
<feature type="repeat" description="ANK" evidence="3">
    <location>
        <begin position="255"/>
        <end position="287"/>
    </location>
</feature>
<keyword evidence="2 3" id="KW-0040">ANK repeat</keyword>
<dbReference type="InterPro" id="IPR002110">
    <property type="entry name" value="Ankyrin_rpt"/>
</dbReference>
<dbReference type="Proteomes" id="UP000696573">
    <property type="component" value="Unassembled WGS sequence"/>
</dbReference>
<dbReference type="PROSITE" id="PS50297">
    <property type="entry name" value="ANK_REP_REGION"/>
    <property type="match status" value="1"/>
</dbReference>
<comment type="caution">
    <text evidence="5">The sequence shown here is derived from an EMBL/GenBank/DDBJ whole genome shotgun (WGS) entry which is preliminary data.</text>
</comment>
<accession>A0A9N9VAI4</accession>
<dbReference type="EMBL" id="CABFNQ020000551">
    <property type="protein sequence ID" value="CAH0019109.1"/>
    <property type="molecule type" value="Genomic_DNA"/>
</dbReference>
<dbReference type="Pfam" id="PF12796">
    <property type="entry name" value="Ank_2"/>
    <property type="match status" value="1"/>
</dbReference>
<name>A0A9N9VAI4_9HYPO</name>
<evidence type="ECO:0000256" key="3">
    <source>
        <dbReference type="PROSITE-ProRule" id="PRU00023"/>
    </source>
</evidence>
<reference evidence="5" key="1">
    <citation type="submission" date="2021-10" db="EMBL/GenBank/DDBJ databases">
        <authorList>
            <person name="Piombo E."/>
        </authorList>
    </citation>
    <scope>NUCLEOTIDE SEQUENCE</scope>
</reference>
<keyword evidence="6" id="KW-1185">Reference proteome</keyword>
<dbReference type="Gene3D" id="1.25.40.20">
    <property type="entry name" value="Ankyrin repeat-containing domain"/>
    <property type="match status" value="1"/>
</dbReference>
<dbReference type="SUPFAM" id="SSF81383">
    <property type="entry name" value="F-box domain"/>
    <property type="match status" value="1"/>
</dbReference>
<evidence type="ECO:0000313" key="6">
    <source>
        <dbReference type="Proteomes" id="UP000696573"/>
    </source>
</evidence>
<dbReference type="InterPro" id="IPR036047">
    <property type="entry name" value="F-box-like_dom_sf"/>
</dbReference>
<dbReference type="InterPro" id="IPR036770">
    <property type="entry name" value="Ankyrin_rpt-contain_sf"/>
</dbReference>
<evidence type="ECO:0000256" key="4">
    <source>
        <dbReference type="SAM" id="MobiDB-lite"/>
    </source>
</evidence>